<dbReference type="AlphaFoldDB" id="I5AT04"/>
<reference evidence="3 4" key="2">
    <citation type="submission" date="2012-02" db="EMBL/GenBank/DDBJ databases">
        <title>Improved High-Quality Draft sequence of Eubacterium cellulosolvens 6.</title>
        <authorList>
            <consortium name="US DOE Joint Genome Institute"/>
            <person name="Lucas S."/>
            <person name="Han J."/>
            <person name="Lapidus A."/>
            <person name="Cheng J.-F."/>
            <person name="Goodwin L."/>
            <person name="Pitluck S."/>
            <person name="Peters L."/>
            <person name="Mikhailova N."/>
            <person name="Gu W."/>
            <person name="Detter J.C."/>
            <person name="Han C."/>
            <person name="Tapia R."/>
            <person name="Land M."/>
            <person name="Hauser L."/>
            <person name="Kyrpides N."/>
            <person name="Ivanova N."/>
            <person name="Pagani I."/>
            <person name="Johnson E."/>
            <person name="Mukhopadhyay B."/>
            <person name="Anderson I."/>
            <person name="Woyke T."/>
        </authorList>
    </citation>
    <scope>NUCLEOTIDE SEQUENCE [LARGE SCALE GENOMIC DNA]</scope>
    <source>
        <strain evidence="3 4">6</strain>
    </source>
</reference>
<reference evidence="3 4" key="1">
    <citation type="submission" date="2010-08" db="EMBL/GenBank/DDBJ databases">
        <authorList>
            <consortium name="US DOE Joint Genome Institute (JGI-PGF)"/>
            <person name="Lucas S."/>
            <person name="Copeland A."/>
            <person name="Lapidus A."/>
            <person name="Cheng J.-F."/>
            <person name="Bruce D."/>
            <person name="Goodwin L."/>
            <person name="Pitluck S."/>
            <person name="Land M.L."/>
            <person name="Hauser L."/>
            <person name="Chang Y.-J."/>
            <person name="Anderson I.J."/>
            <person name="Johnson E."/>
            <person name="Mulhopadhyay B."/>
            <person name="Kyrpides N."/>
            <person name="Woyke T.J."/>
        </authorList>
    </citation>
    <scope>NUCLEOTIDE SEQUENCE [LARGE SCALE GENOMIC DNA]</scope>
    <source>
        <strain evidence="3 4">6</strain>
    </source>
</reference>
<feature type="coiled-coil region" evidence="1">
    <location>
        <begin position="29"/>
        <end position="84"/>
    </location>
</feature>
<feature type="region of interest" description="Disordered" evidence="2">
    <location>
        <begin position="201"/>
        <end position="232"/>
    </location>
</feature>
<dbReference type="OrthoDB" id="1976460at2"/>
<evidence type="ECO:0000313" key="4">
    <source>
        <dbReference type="Proteomes" id="UP000005753"/>
    </source>
</evidence>
<dbReference type="HOGENOM" id="CLU_090297_0_0_9"/>
<dbReference type="EMBL" id="CM001487">
    <property type="protein sequence ID" value="EIM56927.1"/>
    <property type="molecule type" value="Genomic_DNA"/>
</dbReference>
<sequence>MSDGDELFKTTAFGGYDKDDVQAEFQRIKDDAYQEQQRLQARLAAVTRELDQTRIRLEARERKLDEMQETLAAKDKELQDMEKTIREKYQSYVDNYETIGSLIYEAKIRAKQTDRETEAQRQRVLADAQADAQRIREEAQAEAQKTLDDVQRQVDEKTREGKLQYIAVQEELSKIVDIFGQVQKQFMNSYRDIQKIVSENPGDSFEALDPYENGEPEMENLEIFTSNDEEVE</sequence>
<accession>I5AT04</accession>
<dbReference type="eggNOG" id="ENOG5032TTM">
    <property type="taxonomic scope" value="Bacteria"/>
</dbReference>
<feature type="coiled-coil region" evidence="1">
    <location>
        <begin position="125"/>
        <end position="160"/>
    </location>
</feature>
<dbReference type="Proteomes" id="UP000005753">
    <property type="component" value="Chromosome"/>
</dbReference>
<evidence type="ECO:0008006" key="5">
    <source>
        <dbReference type="Google" id="ProtNLM"/>
    </source>
</evidence>
<keyword evidence="1" id="KW-0175">Coiled coil</keyword>
<gene>
    <name evidence="3" type="ORF">EubceDRAFT1_1110</name>
</gene>
<protein>
    <recommendedName>
        <fullName evidence="5">DivIVA protein</fullName>
    </recommendedName>
</protein>
<organism evidence="3 4">
    <name type="scientific">Eubacterium cellulosolvens (strain ATCC 43171 / JCM 9499 / 6)</name>
    <name type="common">Cillobacterium cellulosolvens</name>
    <dbReference type="NCBI Taxonomy" id="633697"/>
    <lineage>
        <taxon>Bacteria</taxon>
        <taxon>Bacillati</taxon>
        <taxon>Bacillota</taxon>
        <taxon>Clostridia</taxon>
        <taxon>Eubacteriales</taxon>
        <taxon>Eubacteriaceae</taxon>
        <taxon>Eubacterium</taxon>
    </lineage>
</organism>
<name>I5AT04_EUBC6</name>
<evidence type="ECO:0000313" key="3">
    <source>
        <dbReference type="EMBL" id="EIM56927.1"/>
    </source>
</evidence>
<evidence type="ECO:0000256" key="2">
    <source>
        <dbReference type="SAM" id="MobiDB-lite"/>
    </source>
</evidence>
<evidence type="ECO:0000256" key="1">
    <source>
        <dbReference type="SAM" id="Coils"/>
    </source>
</evidence>
<keyword evidence="4" id="KW-1185">Reference proteome</keyword>
<proteinExistence type="predicted"/>
<dbReference type="STRING" id="633697.EubceDRAFT1_1110"/>